<dbReference type="Gene3D" id="3.90.1580.10">
    <property type="entry name" value="paralog of FGE (formylglycine-generating enzyme)"/>
    <property type="match status" value="1"/>
</dbReference>
<dbReference type="PANTHER" id="PTHR23150:SF19">
    <property type="entry name" value="FORMYLGLYCINE-GENERATING ENZYME"/>
    <property type="match status" value="1"/>
</dbReference>
<dbReference type="PANTHER" id="PTHR23150">
    <property type="entry name" value="SULFATASE MODIFYING FACTOR 1, 2"/>
    <property type="match status" value="1"/>
</dbReference>
<dbReference type="AlphaFoldDB" id="A0A4R1HDE6"/>
<accession>A0A4R1HDE6</accession>
<protein>
    <submittedName>
        <fullName evidence="3">Formylglycine-generating enzyme required for sulfatase activity</fullName>
    </submittedName>
</protein>
<sequence>MKPAYAFLLALLLAAPTYARDTLQNDLGMRFVHIPAGEFVMGTEDIAAALQEMPEPEPTGLVEETPAHTVVITKPFYLGETEVTQSQWLKVMENRPGPEALWKRDDWATLPVVSISWFMAKRFVEELNKSDTHNHYRLPTEAEWEYVAKDGRNALRPVPIEALGDYAWFINNSGDMPHPVATRKANRFGVYDMLGNVWEWVEDGYARDTYRKAKRVDPTGPVNAAAKVRRGGSYHCPLHLIRPGYRSANPPGTRYEVLGFRVVAQPR</sequence>
<evidence type="ECO:0000313" key="4">
    <source>
        <dbReference type="Proteomes" id="UP000295707"/>
    </source>
</evidence>
<keyword evidence="4" id="KW-1185">Reference proteome</keyword>
<evidence type="ECO:0000259" key="2">
    <source>
        <dbReference type="Pfam" id="PF03781"/>
    </source>
</evidence>
<keyword evidence="1" id="KW-0732">Signal</keyword>
<dbReference type="GO" id="GO:0120147">
    <property type="term" value="F:formylglycine-generating oxidase activity"/>
    <property type="evidence" value="ECO:0007669"/>
    <property type="project" value="TreeGrafter"/>
</dbReference>
<dbReference type="OrthoDB" id="9768004at2"/>
<feature type="chain" id="PRO_5020825801" evidence="1">
    <location>
        <begin position="20"/>
        <end position="267"/>
    </location>
</feature>
<dbReference type="Pfam" id="PF03781">
    <property type="entry name" value="FGE-sulfatase"/>
    <property type="match status" value="1"/>
</dbReference>
<dbReference type="RefSeq" id="WP_132972770.1">
    <property type="nucleotide sequence ID" value="NZ_SMFX01000001.1"/>
</dbReference>
<reference evidence="3 4" key="1">
    <citation type="submission" date="2019-03" db="EMBL/GenBank/DDBJ databases">
        <title>Genomic Encyclopedia of Type Strains, Phase IV (KMG-IV): sequencing the most valuable type-strain genomes for metagenomic binning, comparative biology and taxonomic classification.</title>
        <authorList>
            <person name="Goeker M."/>
        </authorList>
    </citation>
    <scope>NUCLEOTIDE SEQUENCE [LARGE SCALE GENOMIC DNA]</scope>
    <source>
        <strain evidence="3 4">DSM 19610</strain>
    </source>
</reference>
<name>A0A4R1HDE6_9GAMM</name>
<organism evidence="3 4">
    <name type="scientific">Thiogranum longum</name>
    <dbReference type="NCBI Taxonomy" id="1537524"/>
    <lineage>
        <taxon>Bacteria</taxon>
        <taxon>Pseudomonadati</taxon>
        <taxon>Pseudomonadota</taxon>
        <taxon>Gammaproteobacteria</taxon>
        <taxon>Chromatiales</taxon>
        <taxon>Ectothiorhodospiraceae</taxon>
        <taxon>Thiogranum</taxon>
    </lineage>
</organism>
<dbReference type="InterPro" id="IPR042095">
    <property type="entry name" value="SUMF_sf"/>
</dbReference>
<dbReference type="InterPro" id="IPR051043">
    <property type="entry name" value="Sulfatase_Mod_Factor_Kinase"/>
</dbReference>
<comment type="caution">
    <text evidence="3">The sequence shown here is derived from an EMBL/GenBank/DDBJ whole genome shotgun (WGS) entry which is preliminary data.</text>
</comment>
<proteinExistence type="predicted"/>
<gene>
    <name evidence="3" type="ORF">DFR30_2005</name>
</gene>
<dbReference type="EMBL" id="SMFX01000001">
    <property type="protein sequence ID" value="TCK18721.1"/>
    <property type="molecule type" value="Genomic_DNA"/>
</dbReference>
<dbReference type="InterPro" id="IPR005532">
    <property type="entry name" value="SUMF_dom"/>
</dbReference>
<dbReference type="InterPro" id="IPR016187">
    <property type="entry name" value="CTDL_fold"/>
</dbReference>
<dbReference type="SUPFAM" id="SSF56436">
    <property type="entry name" value="C-type lectin-like"/>
    <property type="match status" value="1"/>
</dbReference>
<dbReference type="Proteomes" id="UP000295707">
    <property type="component" value="Unassembled WGS sequence"/>
</dbReference>
<evidence type="ECO:0000313" key="3">
    <source>
        <dbReference type="EMBL" id="TCK18721.1"/>
    </source>
</evidence>
<evidence type="ECO:0000256" key="1">
    <source>
        <dbReference type="SAM" id="SignalP"/>
    </source>
</evidence>
<feature type="domain" description="Sulfatase-modifying factor enzyme-like" evidence="2">
    <location>
        <begin position="31"/>
        <end position="263"/>
    </location>
</feature>
<feature type="signal peptide" evidence="1">
    <location>
        <begin position="1"/>
        <end position="19"/>
    </location>
</feature>